<dbReference type="OrthoDB" id="415411at2759"/>
<evidence type="ECO:0000256" key="2">
    <source>
        <dbReference type="SAM" id="SignalP"/>
    </source>
</evidence>
<keyword evidence="5" id="KW-1185">Reference proteome</keyword>
<accession>A0A485KRU6</accession>
<dbReference type="Pfam" id="PF01663">
    <property type="entry name" value="Phosphodiest"/>
    <property type="match status" value="1"/>
</dbReference>
<proteinExistence type="predicted"/>
<dbReference type="AlphaFoldDB" id="A0A485KRU6"/>
<name>A0A485KRU6_9STRA</name>
<dbReference type="EMBL" id="CAADRA010005248">
    <property type="protein sequence ID" value="VFT87601.1"/>
    <property type="molecule type" value="Genomic_DNA"/>
</dbReference>
<dbReference type="PANTHER" id="PTHR10151">
    <property type="entry name" value="ECTONUCLEOTIDE PYROPHOSPHATASE/PHOSPHODIESTERASE"/>
    <property type="match status" value="1"/>
</dbReference>
<reference evidence="4 5" key="1">
    <citation type="submission" date="2019-03" db="EMBL/GenBank/DDBJ databases">
        <authorList>
            <person name="Gaulin E."/>
            <person name="Dumas B."/>
        </authorList>
    </citation>
    <scope>NUCLEOTIDE SEQUENCE [LARGE SCALE GENOMIC DNA]</scope>
    <source>
        <strain evidence="4">CBS 568.67</strain>
    </source>
</reference>
<feature type="transmembrane region" description="Helical" evidence="1">
    <location>
        <begin position="366"/>
        <end position="390"/>
    </location>
</feature>
<keyword evidence="1" id="KW-1133">Transmembrane helix</keyword>
<keyword evidence="1" id="KW-0472">Membrane</keyword>
<dbReference type="GO" id="GO:0016787">
    <property type="term" value="F:hydrolase activity"/>
    <property type="evidence" value="ECO:0007669"/>
    <property type="project" value="UniProtKB-ARBA"/>
</dbReference>
<gene>
    <name evidence="4" type="primary">Aste57867_10731</name>
    <name evidence="3" type="ORF">As57867_010691</name>
    <name evidence="4" type="ORF">ASTE57867_10731</name>
</gene>
<feature type="signal peptide" evidence="2">
    <location>
        <begin position="1"/>
        <end position="18"/>
    </location>
</feature>
<evidence type="ECO:0000313" key="3">
    <source>
        <dbReference type="EMBL" id="KAF0698637.1"/>
    </source>
</evidence>
<dbReference type="InterPro" id="IPR002591">
    <property type="entry name" value="Phosphodiest/P_Trfase"/>
</dbReference>
<dbReference type="PANTHER" id="PTHR10151:SF120">
    <property type="entry name" value="BIS(5'-ADENOSYL)-TRIPHOSPHATASE"/>
    <property type="match status" value="1"/>
</dbReference>
<dbReference type="InterPro" id="IPR017850">
    <property type="entry name" value="Alkaline_phosphatase_core_sf"/>
</dbReference>
<dbReference type="Proteomes" id="UP000332933">
    <property type="component" value="Unassembled WGS sequence"/>
</dbReference>
<organism evidence="4 5">
    <name type="scientific">Aphanomyces stellatus</name>
    <dbReference type="NCBI Taxonomy" id="120398"/>
    <lineage>
        <taxon>Eukaryota</taxon>
        <taxon>Sar</taxon>
        <taxon>Stramenopiles</taxon>
        <taxon>Oomycota</taxon>
        <taxon>Saprolegniomycetes</taxon>
        <taxon>Saprolegniales</taxon>
        <taxon>Verrucalvaceae</taxon>
        <taxon>Aphanomyces</taxon>
    </lineage>
</organism>
<keyword evidence="1" id="KW-0812">Transmembrane</keyword>
<keyword evidence="2" id="KW-0732">Signal</keyword>
<dbReference type="Gene3D" id="3.40.720.10">
    <property type="entry name" value="Alkaline Phosphatase, subunit A"/>
    <property type="match status" value="1"/>
</dbReference>
<dbReference type="EMBL" id="VJMH01005227">
    <property type="protein sequence ID" value="KAF0698637.1"/>
    <property type="molecule type" value="Genomic_DNA"/>
</dbReference>
<evidence type="ECO:0000256" key="1">
    <source>
        <dbReference type="SAM" id="Phobius"/>
    </source>
</evidence>
<evidence type="ECO:0000313" key="4">
    <source>
        <dbReference type="EMBL" id="VFT87601.1"/>
    </source>
</evidence>
<feature type="chain" id="PRO_5036116159" evidence="2">
    <location>
        <begin position="19"/>
        <end position="398"/>
    </location>
</feature>
<sequence length="398" mass="43237">MMLLPLLPLAMICTLVHASIKDINGFGSAKHVVLLGLDGLDVRCLHQALANGSAPHLSHMRNHGVYTDKARNNRPAVSLPNWASIFYGAGVMFHGVTSNGWTYCSRETSDETDFTPPYLDDCVVFPDLFSVTKEQKPDFTTAFFYTWANMDAILPNETVPIDTRRFIQGSGCAETLNASQQMTTEALALITNSTMPQLLFLYFDEADECAHETSCFSNDGQAAIAAMDANIGRVLDAVRAAGLENTTAFVVVSDHGRNTDGNDHGGRSEFNFQTQWVVHAPGTIEGSRELKSAISIEDTAPTIAHLLGFDAPLEWHGRVVQEVLLHANESLYAAAKSAWGTCLANECSKKVHKSKPVTKEGAPVNWTMGIISTAAVVGGLCLALFVRFVAPRRGYTQV</sequence>
<protein>
    <submittedName>
        <fullName evidence="4">Aste57867_10731 protein</fullName>
    </submittedName>
</protein>
<dbReference type="SUPFAM" id="SSF53649">
    <property type="entry name" value="Alkaline phosphatase-like"/>
    <property type="match status" value="1"/>
</dbReference>
<reference evidence="3" key="2">
    <citation type="submission" date="2019-06" db="EMBL/GenBank/DDBJ databases">
        <title>Genomics analysis of Aphanomyces spp. identifies a new class of oomycete effector associated with host adaptation.</title>
        <authorList>
            <person name="Gaulin E."/>
        </authorList>
    </citation>
    <scope>NUCLEOTIDE SEQUENCE</scope>
    <source>
        <strain evidence="3">CBS 578.67</strain>
    </source>
</reference>
<evidence type="ECO:0000313" key="5">
    <source>
        <dbReference type="Proteomes" id="UP000332933"/>
    </source>
</evidence>